<dbReference type="SMART" id="SM00849">
    <property type="entry name" value="Lactamase_B"/>
    <property type="match status" value="1"/>
</dbReference>
<dbReference type="EMBL" id="JAPQES010000001">
    <property type="protein sequence ID" value="MCY6369457.1"/>
    <property type="molecule type" value="Genomic_DNA"/>
</dbReference>
<dbReference type="RefSeq" id="WP_268047833.1">
    <property type="nucleotide sequence ID" value="NZ_JAPQES010000001.1"/>
</dbReference>
<evidence type="ECO:0000313" key="3">
    <source>
        <dbReference type="Proteomes" id="UP001079657"/>
    </source>
</evidence>
<organism evidence="2 3">
    <name type="scientific">Clostridium ganghwense</name>
    <dbReference type="NCBI Taxonomy" id="312089"/>
    <lineage>
        <taxon>Bacteria</taxon>
        <taxon>Bacillati</taxon>
        <taxon>Bacillota</taxon>
        <taxon>Clostridia</taxon>
        <taxon>Eubacteriales</taxon>
        <taxon>Clostridiaceae</taxon>
        <taxon>Clostridium</taxon>
    </lineage>
</organism>
<dbReference type="InterPro" id="IPR050855">
    <property type="entry name" value="NDM-1-like"/>
</dbReference>
<sequence length="289" mass="33638">MNNNLKLEKITQNIYYMLPVEETDRPMLAIIMGKERALIVDAGNSDAHAKEFLEEIEKLNPPKEKYLAITHWHWDHVFGIAYMGMRTFAHEYTKTKVKELIPLDWSDEALDKRVEEGTEIEFCADKIKVEFKEPRCPNIKVPDITFKEGVEMDLGDITCRIDHVGGEHSRDSSVIYVPEDRVLFIGDCLFVDIYNGKWSWTTKELFPLIDKLLAYDVDYYIESHADDPIPREEMIIYTERLKEIGKVVDEIGDNKNLILERLSQQFNEALSEDDILAVEWYICGILKKS</sequence>
<proteinExistence type="predicted"/>
<accession>A0ABT4CK83</accession>
<dbReference type="Pfam" id="PF00753">
    <property type="entry name" value="Lactamase_B"/>
    <property type="match status" value="1"/>
</dbReference>
<keyword evidence="3" id="KW-1185">Reference proteome</keyword>
<evidence type="ECO:0000313" key="2">
    <source>
        <dbReference type="EMBL" id="MCY6369457.1"/>
    </source>
</evidence>
<dbReference type="PANTHER" id="PTHR42951:SF4">
    <property type="entry name" value="ACYL-COENZYME A THIOESTERASE MBLAC2"/>
    <property type="match status" value="1"/>
</dbReference>
<protein>
    <submittedName>
        <fullName evidence="2">MBL fold metallo-hydrolase</fullName>
    </submittedName>
</protein>
<dbReference type="SUPFAM" id="SSF56281">
    <property type="entry name" value="Metallo-hydrolase/oxidoreductase"/>
    <property type="match status" value="1"/>
</dbReference>
<dbReference type="InterPro" id="IPR001279">
    <property type="entry name" value="Metallo-B-lactamas"/>
</dbReference>
<dbReference type="Gene3D" id="3.60.15.10">
    <property type="entry name" value="Ribonuclease Z/Hydroxyacylglutathione hydrolase-like"/>
    <property type="match status" value="1"/>
</dbReference>
<dbReference type="InterPro" id="IPR036866">
    <property type="entry name" value="RibonucZ/Hydroxyglut_hydro"/>
</dbReference>
<reference evidence="2" key="1">
    <citation type="submission" date="2022-12" db="EMBL/GenBank/DDBJ databases">
        <authorList>
            <person name="Wang J."/>
        </authorList>
    </citation>
    <scope>NUCLEOTIDE SEQUENCE</scope>
    <source>
        <strain evidence="2">HY-42-06</strain>
    </source>
</reference>
<dbReference type="Proteomes" id="UP001079657">
    <property type="component" value="Unassembled WGS sequence"/>
</dbReference>
<feature type="domain" description="Metallo-beta-lactamase" evidence="1">
    <location>
        <begin position="24"/>
        <end position="224"/>
    </location>
</feature>
<comment type="caution">
    <text evidence="2">The sequence shown here is derived from an EMBL/GenBank/DDBJ whole genome shotgun (WGS) entry which is preliminary data.</text>
</comment>
<name>A0ABT4CK83_9CLOT</name>
<dbReference type="PANTHER" id="PTHR42951">
    <property type="entry name" value="METALLO-BETA-LACTAMASE DOMAIN-CONTAINING"/>
    <property type="match status" value="1"/>
</dbReference>
<gene>
    <name evidence="2" type="ORF">OXH55_02190</name>
</gene>
<evidence type="ECO:0000259" key="1">
    <source>
        <dbReference type="SMART" id="SM00849"/>
    </source>
</evidence>